<dbReference type="AlphaFoldDB" id="A0A9X0D0T4"/>
<evidence type="ECO:0000256" key="1">
    <source>
        <dbReference type="PROSITE-ProRule" id="PRU00042"/>
    </source>
</evidence>
<dbReference type="InterPro" id="IPR012340">
    <property type="entry name" value="NA-bd_OB-fold"/>
</dbReference>
<dbReference type="Proteomes" id="UP001163046">
    <property type="component" value="Unassembled WGS sequence"/>
</dbReference>
<dbReference type="SUPFAM" id="SSF50249">
    <property type="entry name" value="Nucleic acid-binding proteins"/>
    <property type="match status" value="1"/>
</dbReference>
<reference evidence="3" key="1">
    <citation type="submission" date="2023-01" db="EMBL/GenBank/DDBJ databases">
        <title>Genome assembly of the deep-sea coral Lophelia pertusa.</title>
        <authorList>
            <person name="Herrera S."/>
            <person name="Cordes E."/>
        </authorList>
    </citation>
    <scope>NUCLEOTIDE SEQUENCE</scope>
    <source>
        <strain evidence="3">USNM1676648</strain>
        <tissue evidence="3">Polyp</tissue>
    </source>
</reference>
<accession>A0A9X0D0T4</accession>
<dbReference type="Pfam" id="PF00096">
    <property type="entry name" value="zf-C2H2"/>
    <property type="match status" value="2"/>
</dbReference>
<keyword evidence="1" id="KW-0479">Metal-binding</keyword>
<proteinExistence type="predicted"/>
<dbReference type="EMBL" id="MU826352">
    <property type="protein sequence ID" value="KAJ7380639.1"/>
    <property type="molecule type" value="Genomic_DNA"/>
</dbReference>
<feature type="domain" description="C2H2-type" evidence="2">
    <location>
        <begin position="505"/>
        <end position="539"/>
    </location>
</feature>
<sequence length="784" mass="89787">MQEALCYSKTKRSILSEKETSRIPVKIAHFAKTLDGRKLVINDITSLTAPNDLEYSFQFSEQPEEQSFVQLHQLSSNETPEDKITVCCKVLKVGATKVVGQAKYTVANITIADVTRQIVLDVWNNQIPHIKENKVYKFTNLSGDDSEEDLCVVTPGFVGCNQQKKSKGEDNLKDKVFDVSSDEEMNCFECSSVISDGDIGLMDHLKKEHWSSEESSSLCSEDMEEKEFNKCRDCGKYFSAQSNLRKHKRLARCKGTSHEHKKAFHKEPKRHQEKDNLEIHANMSNRKLGPEIWKTCKVQEVEALPYNVDGLCVYKLPFKKEAMMQSSVDGRPWGRWKSSSRKNLNGTRRVAECGGTYECVNVACPYFKTYWHKNTVQFQKLPPEVVCSCCGYSAKPIKCLARKIWEFPDGASHVLVYHYGTHKCTAIKPSIDVSSEVTKFFKDNSSAKPSQCAYESLKTTLHETKDVEEVYKKAKGYADYKKIQNVKQKESSSLCSEDMEEKEFNKCRDCGKYFSAQSNLRKHKRLARCKGTSHEHKKAFHKEPKRHQEKDNLEIHANMSNRKLGPEIWKTCKVQEVEALPYNVDGLCVYKLPFKKEAMMQSSVDGRPWGRWKSSSRKNLNGTRRVAECGGTYECVNVACPYFKTYWHKNTVQFQKLPPEVVCSCCGYSAKPIKCLARKIWEFPDGASHVLVYHYGTHKCTAIKPSIDVSSEVTKFFKDNSSAKPSQCAYESLKTTLHETKDVEEVYKKAKGYADYKKIQNVKQKVLESINPFLFIFLFIIIFF</sequence>
<evidence type="ECO:0000313" key="3">
    <source>
        <dbReference type="EMBL" id="KAJ7380639.1"/>
    </source>
</evidence>
<evidence type="ECO:0000313" key="4">
    <source>
        <dbReference type="Proteomes" id="UP001163046"/>
    </source>
</evidence>
<evidence type="ECO:0000259" key="2">
    <source>
        <dbReference type="PROSITE" id="PS50157"/>
    </source>
</evidence>
<dbReference type="Gene3D" id="2.40.50.140">
    <property type="entry name" value="Nucleic acid-binding proteins"/>
    <property type="match status" value="1"/>
</dbReference>
<protein>
    <recommendedName>
        <fullName evidence="2">C2H2-type domain-containing protein</fullName>
    </recommendedName>
</protein>
<keyword evidence="1" id="KW-0863">Zinc-finger</keyword>
<keyword evidence="1" id="KW-0862">Zinc</keyword>
<dbReference type="PROSITE" id="PS50157">
    <property type="entry name" value="ZINC_FINGER_C2H2_2"/>
    <property type="match status" value="2"/>
</dbReference>
<feature type="domain" description="C2H2-type" evidence="2">
    <location>
        <begin position="229"/>
        <end position="263"/>
    </location>
</feature>
<keyword evidence="4" id="KW-1185">Reference proteome</keyword>
<comment type="caution">
    <text evidence="3">The sequence shown here is derived from an EMBL/GenBank/DDBJ whole genome shotgun (WGS) entry which is preliminary data.</text>
</comment>
<gene>
    <name evidence="3" type="ORF">OS493_007004</name>
</gene>
<name>A0A9X0D0T4_9CNID</name>
<dbReference type="GO" id="GO:0008270">
    <property type="term" value="F:zinc ion binding"/>
    <property type="evidence" value="ECO:0007669"/>
    <property type="project" value="UniProtKB-KW"/>
</dbReference>
<organism evidence="3 4">
    <name type="scientific">Desmophyllum pertusum</name>
    <dbReference type="NCBI Taxonomy" id="174260"/>
    <lineage>
        <taxon>Eukaryota</taxon>
        <taxon>Metazoa</taxon>
        <taxon>Cnidaria</taxon>
        <taxon>Anthozoa</taxon>
        <taxon>Hexacorallia</taxon>
        <taxon>Scleractinia</taxon>
        <taxon>Caryophylliina</taxon>
        <taxon>Caryophylliidae</taxon>
        <taxon>Desmophyllum</taxon>
    </lineage>
</organism>
<dbReference type="InterPro" id="IPR013087">
    <property type="entry name" value="Znf_C2H2_type"/>
</dbReference>
<dbReference type="OrthoDB" id="10048910at2759"/>